<evidence type="ECO:0000313" key="4">
    <source>
        <dbReference type="Proteomes" id="UP000054624"/>
    </source>
</evidence>
<keyword evidence="1" id="KW-0472">Membrane</keyword>
<evidence type="ECO:0000259" key="2">
    <source>
        <dbReference type="PROSITE" id="PS50883"/>
    </source>
</evidence>
<dbReference type="GO" id="GO:0071111">
    <property type="term" value="F:cyclic-guanylate-specific phosphodiesterase activity"/>
    <property type="evidence" value="ECO:0007669"/>
    <property type="project" value="InterPro"/>
</dbReference>
<dbReference type="InterPro" id="IPR050706">
    <property type="entry name" value="Cyclic-di-GMP_PDE-like"/>
</dbReference>
<protein>
    <submittedName>
        <fullName evidence="3">Diguanylate phosphodiesterase</fullName>
    </submittedName>
</protein>
<dbReference type="InterPro" id="IPR035919">
    <property type="entry name" value="EAL_sf"/>
</dbReference>
<evidence type="ECO:0000313" key="3">
    <source>
        <dbReference type="EMBL" id="SAK94318.1"/>
    </source>
</evidence>
<dbReference type="PROSITE" id="PS50883">
    <property type="entry name" value="EAL"/>
    <property type="match status" value="1"/>
</dbReference>
<dbReference type="InterPro" id="IPR001633">
    <property type="entry name" value="EAL_dom"/>
</dbReference>
<keyword evidence="1" id="KW-1133">Transmembrane helix</keyword>
<feature type="transmembrane region" description="Helical" evidence="1">
    <location>
        <begin position="47"/>
        <end position="71"/>
    </location>
</feature>
<dbReference type="SUPFAM" id="SSF141868">
    <property type="entry name" value="EAL domain-like"/>
    <property type="match status" value="1"/>
</dbReference>
<feature type="domain" description="EAL" evidence="2">
    <location>
        <begin position="73"/>
        <end position="322"/>
    </location>
</feature>
<dbReference type="AlphaFoldDB" id="A0A158DIB4"/>
<keyword evidence="1" id="KW-0812">Transmembrane</keyword>
<evidence type="ECO:0000256" key="1">
    <source>
        <dbReference type="SAM" id="Phobius"/>
    </source>
</evidence>
<proteinExistence type="predicted"/>
<dbReference type="PANTHER" id="PTHR33121">
    <property type="entry name" value="CYCLIC DI-GMP PHOSPHODIESTERASE PDEF"/>
    <property type="match status" value="1"/>
</dbReference>
<sequence length="329" mass="36492">MTNTAYLSPPALLRRLAPARWWDRPGSPFSVTVTASPAFASQMRWKYGAICCGTGVLLSLLIAASYLLAFAPRRLLLSAVKQGLRTGQLEVVYQPVVDIATRRTVGAEALLRWTHPRWGPISPAVFMAELEKSNLLADVTRFVLQRATADVRRTTESAPFRIAVNVAPMDLERKGFVSELLALTERLPESTILVLEVTERFLLARHPRVQKIFQTLREQGVRFALDDFGTENSNLDLLGRFPFDFVKIDRQFIEHVDNGGANHIEGIAAVAGHYGMQVIAEGVETEAQHNALRKLGIPYGQGYLYQRPVSADELFGVRPPVAFAADPVN</sequence>
<dbReference type="STRING" id="1777137.AWB76_07008"/>
<keyword evidence="4" id="KW-1185">Reference proteome</keyword>
<organism evidence="3 4">
    <name type="scientific">Caballeronia temeraria</name>
    <dbReference type="NCBI Taxonomy" id="1777137"/>
    <lineage>
        <taxon>Bacteria</taxon>
        <taxon>Pseudomonadati</taxon>
        <taxon>Pseudomonadota</taxon>
        <taxon>Betaproteobacteria</taxon>
        <taxon>Burkholderiales</taxon>
        <taxon>Burkholderiaceae</taxon>
        <taxon>Caballeronia</taxon>
    </lineage>
</organism>
<dbReference type="Gene3D" id="3.20.20.450">
    <property type="entry name" value="EAL domain"/>
    <property type="match status" value="1"/>
</dbReference>
<gene>
    <name evidence="3" type="ORF">AWB76_07008</name>
</gene>
<dbReference type="SMART" id="SM00052">
    <property type="entry name" value="EAL"/>
    <property type="match status" value="1"/>
</dbReference>
<dbReference type="Pfam" id="PF00563">
    <property type="entry name" value="EAL"/>
    <property type="match status" value="1"/>
</dbReference>
<dbReference type="PANTHER" id="PTHR33121:SF70">
    <property type="entry name" value="SIGNALING PROTEIN YKOW"/>
    <property type="match status" value="1"/>
</dbReference>
<dbReference type="Proteomes" id="UP000054624">
    <property type="component" value="Unassembled WGS sequence"/>
</dbReference>
<name>A0A158DIB4_9BURK</name>
<reference evidence="4" key="1">
    <citation type="submission" date="2016-01" db="EMBL/GenBank/DDBJ databases">
        <authorList>
            <person name="Peeters Charlotte."/>
        </authorList>
    </citation>
    <scope>NUCLEOTIDE SEQUENCE [LARGE SCALE GENOMIC DNA]</scope>
</reference>
<accession>A0A158DIB4</accession>
<dbReference type="CDD" id="cd01948">
    <property type="entry name" value="EAL"/>
    <property type="match status" value="1"/>
</dbReference>
<dbReference type="EMBL" id="FCOI02000042">
    <property type="protein sequence ID" value="SAK94318.1"/>
    <property type="molecule type" value="Genomic_DNA"/>
</dbReference>